<proteinExistence type="predicted"/>
<keyword evidence="1" id="KW-0732">Signal</keyword>
<organism evidence="2 3">
    <name type="scientific">Neolecta irregularis (strain DAH-3)</name>
    <dbReference type="NCBI Taxonomy" id="1198029"/>
    <lineage>
        <taxon>Eukaryota</taxon>
        <taxon>Fungi</taxon>
        <taxon>Dikarya</taxon>
        <taxon>Ascomycota</taxon>
        <taxon>Taphrinomycotina</taxon>
        <taxon>Neolectales</taxon>
        <taxon>Neolectaceae</taxon>
        <taxon>Neolecta</taxon>
    </lineage>
</organism>
<sequence>MQYKYATSLLLVFLPVTLSVADDYEKVYGLATTKWYTNRDVHGTLPESILWNGYAVVGTPSTVTDAIQRCSEACSKAVFPCGAFIVAQSGDDKICGLFTHMPGPVDQSREPFRDVMQLSHDLYTSVYRPKSPKTPPERLLAVWECASYADWRKRVVQKYGLDIKSILPLRAFYALLCEYPLPRSEDVIMQPAEFEQVLQNPLMLVEGSSLDSVDDIRRQFSIGSHLPAVRTHQQYFNAIFQTLGHGIVENARLQECRFNKNLNVEGVIVRPGPPEQLHFEIREKGKASVFVSIGFEFSGEQIAQLNTQVKSVFAETYQFGGTYSEFAVQAYTNALLYGGELNKWKFSDNEFFTDAYQAMIWNVVGGTGWIELGEQQDFLRPKPRASFIDTDFIFTEM</sequence>
<evidence type="ECO:0000313" key="3">
    <source>
        <dbReference type="Proteomes" id="UP000186594"/>
    </source>
</evidence>
<dbReference type="Proteomes" id="UP000186594">
    <property type="component" value="Unassembled WGS sequence"/>
</dbReference>
<gene>
    <name evidence="2" type="ORF">NEOLI_005092</name>
</gene>
<dbReference type="AlphaFoldDB" id="A0A1U7LN85"/>
<dbReference type="EMBL" id="LXFE01000977">
    <property type="protein sequence ID" value="OLL24107.1"/>
    <property type="molecule type" value="Genomic_DNA"/>
</dbReference>
<evidence type="ECO:0000313" key="2">
    <source>
        <dbReference type="EMBL" id="OLL24107.1"/>
    </source>
</evidence>
<feature type="signal peptide" evidence="1">
    <location>
        <begin position="1"/>
        <end position="21"/>
    </location>
</feature>
<keyword evidence="3" id="KW-1185">Reference proteome</keyword>
<name>A0A1U7LN85_NEOID</name>
<feature type="chain" id="PRO_5013182820" description="Apple domain-containing protein" evidence="1">
    <location>
        <begin position="22"/>
        <end position="397"/>
    </location>
</feature>
<evidence type="ECO:0000256" key="1">
    <source>
        <dbReference type="SAM" id="SignalP"/>
    </source>
</evidence>
<evidence type="ECO:0008006" key="4">
    <source>
        <dbReference type="Google" id="ProtNLM"/>
    </source>
</evidence>
<protein>
    <recommendedName>
        <fullName evidence="4">Apple domain-containing protein</fullName>
    </recommendedName>
</protein>
<reference evidence="2 3" key="1">
    <citation type="submission" date="2016-04" db="EMBL/GenBank/DDBJ databases">
        <title>Evolutionary innovation and constraint leading to complex multicellularity in the Ascomycota.</title>
        <authorList>
            <person name="Cisse O."/>
            <person name="Nguyen A."/>
            <person name="Hewitt D.A."/>
            <person name="Jedd G."/>
            <person name="Stajich J.E."/>
        </authorList>
    </citation>
    <scope>NUCLEOTIDE SEQUENCE [LARGE SCALE GENOMIC DNA]</scope>
    <source>
        <strain evidence="2 3">DAH-3</strain>
    </source>
</reference>
<comment type="caution">
    <text evidence="2">The sequence shown here is derived from an EMBL/GenBank/DDBJ whole genome shotgun (WGS) entry which is preliminary data.</text>
</comment>
<accession>A0A1U7LN85</accession>